<evidence type="ECO:0000313" key="2">
    <source>
        <dbReference type="EMBL" id="AWH96556.1"/>
    </source>
</evidence>
<dbReference type="Proteomes" id="UP000244903">
    <property type="component" value="Chromosome"/>
</dbReference>
<feature type="domain" description="DUF1023" evidence="1">
    <location>
        <begin position="239"/>
        <end position="396"/>
    </location>
</feature>
<gene>
    <name evidence="2" type="ORF">A6048_14850</name>
</gene>
<proteinExistence type="predicted"/>
<dbReference type="InterPro" id="IPR010427">
    <property type="entry name" value="DUF1023"/>
</dbReference>
<dbReference type="KEGG" id="dpc:A6048_14850"/>
<reference evidence="2 3" key="1">
    <citation type="submission" date="2016-04" db="EMBL/GenBank/DDBJ databases">
        <title>Complete genome sequence of the haloalkaliphilic hydrocarbon-degrading bacterium Dietzia psychralcaliphila ILA-1T, isolated from a drain of a fish product-processing plant.</title>
        <authorList>
            <person name="Zhao J."/>
            <person name="Hu B."/>
            <person name="Geng S."/>
            <person name="Nie Y."/>
            <person name="Tang Y."/>
        </authorList>
    </citation>
    <scope>NUCLEOTIDE SEQUENCE [LARGE SCALE GENOMIC DNA]</scope>
    <source>
        <strain evidence="2 3">ILA-1</strain>
    </source>
</reference>
<evidence type="ECO:0000313" key="3">
    <source>
        <dbReference type="Proteomes" id="UP000244903"/>
    </source>
</evidence>
<dbReference type="EMBL" id="CP015453">
    <property type="protein sequence ID" value="AWH96556.1"/>
    <property type="molecule type" value="Genomic_DNA"/>
</dbReference>
<dbReference type="RefSeq" id="WP_107745475.1">
    <property type="nucleotide sequence ID" value="NZ_CP015453.1"/>
</dbReference>
<keyword evidence="3" id="KW-1185">Reference proteome</keyword>
<name>A0AAD0JW62_9ACTN</name>
<dbReference type="Pfam" id="PF06259">
    <property type="entry name" value="Abhydrolase_8"/>
    <property type="match status" value="1"/>
</dbReference>
<dbReference type="AlphaFoldDB" id="A0AAD0JW62"/>
<accession>A0AAD0JW62</accession>
<protein>
    <recommendedName>
        <fullName evidence="1">DUF1023 domain-containing protein</fullName>
    </recommendedName>
</protein>
<organism evidence="2 3">
    <name type="scientific">Dietzia psychralcaliphila</name>
    <dbReference type="NCBI Taxonomy" id="139021"/>
    <lineage>
        <taxon>Bacteria</taxon>
        <taxon>Bacillati</taxon>
        <taxon>Actinomycetota</taxon>
        <taxon>Actinomycetes</taxon>
        <taxon>Mycobacteriales</taxon>
        <taxon>Dietziaceae</taxon>
        <taxon>Dietzia</taxon>
    </lineage>
</organism>
<sequence length="478" mass="48962">MSPAQRVEALVVALDHAESRAAAVGRAVADTAADLDSVARRLGGGTGSEGDAAVGGGWSGHAGAQARSRVGDAAAEARMVSGACLYLADVLRVEGSRLSRALINWVDDERVRPGRGDVTAVADADLALTVRLREAAESLAGYTDAETVACIDLSGSTDDDPRDVAELWHSLGPAERERLARDHPELGSVAGVSSATRDAINRTRLRRLLEAGEGPGLVELTAHLAEDPARHLLALHPDGRAVVASGDPDGADSVVTLIPGTGSSLESIDRTADRAGAVCEASARPDAGPGDPTAGSCVSVSWQGYDAPDDVAAAGFSTASAREHAQDLRTFAAGLDAVESMDGRDSPHAVVGYSYGSAVLGAASADPSGLAADRMIHVGSPGATVDSLAEQRVDEGGTARQAAHHEVVGVATRWDPVPWWSTTGVLGERPGTEEFGGLAVDVTEPGSGPGSTRDAHSTYFDRGTVSLEEIGRLVADTD</sequence>
<evidence type="ECO:0000259" key="1">
    <source>
        <dbReference type="Pfam" id="PF06259"/>
    </source>
</evidence>